<evidence type="ECO:0000259" key="1">
    <source>
        <dbReference type="PROSITE" id="PS50042"/>
    </source>
</evidence>
<dbReference type="InterPro" id="IPR014710">
    <property type="entry name" value="RmlC-like_jellyroll"/>
</dbReference>
<proteinExistence type="predicted"/>
<evidence type="ECO:0000313" key="2">
    <source>
        <dbReference type="EMBL" id="TDE16136.1"/>
    </source>
</evidence>
<sequence length="210" mass="24195">MQTKTPQIMANTRLLEFLSLLAPHGGSCIMQIATLFEFVPLRKGDALLTEGQVCSAFYFVEMGALRTFITKEGAEINLHFHLEGELTSDYKNGKIGNPSPFTIEACEKCEVWLIDRKKLEALCHAHPDILTFARRLLTYMLLNHDTQDFILRVYNARDRYAHLERTNPRLLHRVSLSNLASYLGMNRRTITRIRQDKLRHLPHVADSWIS</sequence>
<keyword evidence="3" id="KW-1185">Reference proteome</keyword>
<evidence type="ECO:0000313" key="3">
    <source>
        <dbReference type="Proteomes" id="UP000294850"/>
    </source>
</evidence>
<feature type="domain" description="Cyclic nucleotide-binding" evidence="1">
    <location>
        <begin position="20"/>
        <end position="122"/>
    </location>
</feature>
<gene>
    <name evidence="2" type="ORF">E0F88_07715</name>
</gene>
<comment type="caution">
    <text evidence="2">The sequence shown here is derived from an EMBL/GenBank/DDBJ whole genome shotgun (WGS) entry which is preliminary data.</text>
</comment>
<name>A0A4R5DP68_9BACT</name>
<reference evidence="2 3" key="1">
    <citation type="submission" date="2019-03" db="EMBL/GenBank/DDBJ databases">
        <title>Dyadobacter AR-3-6 sp. nov., isolated from arctic soil.</title>
        <authorList>
            <person name="Chaudhary D.K."/>
        </authorList>
    </citation>
    <scope>NUCLEOTIDE SEQUENCE [LARGE SCALE GENOMIC DNA]</scope>
    <source>
        <strain evidence="2 3">AR-3-6</strain>
    </source>
</reference>
<organism evidence="2 3">
    <name type="scientific">Dyadobacter psychrotolerans</name>
    <dbReference type="NCBI Taxonomy" id="2541721"/>
    <lineage>
        <taxon>Bacteria</taxon>
        <taxon>Pseudomonadati</taxon>
        <taxon>Bacteroidota</taxon>
        <taxon>Cytophagia</taxon>
        <taxon>Cytophagales</taxon>
        <taxon>Spirosomataceae</taxon>
        <taxon>Dyadobacter</taxon>
    </lineage>
</organism>
<dbReference type="Proteomes" id="UP000294850">
    <property type="component" value="Unassembled WGS sequence"/>
</dbReference>
<dbReference type="InterPro" id="IPR018490">
    <property type="entry name" value="cNMP-bd_dom_sf"/>
</dbReference>
<dbReference type="AlphaFoldDB" id="A0A4R5DP68"/>
<dbReference type="SMART" id="SM00100">
    <property type="entry name" value="cNMP"/>
    <property type="match status" value="1"/>
</dbReference>
<dbReference type="SUPFAM" id="SSF51206">
    <property type="entry name" value="cAMP-binding domain-like"/>
    <property type="match status" value="1"/>
</dbReference>
<dbReference type="CDD" id="cd00038">
    <property type="entry name" value="CAP_ED"/>
    <property type="match status" value="1"/>
</dbReference>
<accession>A0A4R5DP68</accession>
<dbReference type="PROSITE" id="PS50042">
    <property type="entry name" value="CNMP_BINDING_3"/>
    <property type="match status" value="1"/>
</dbReference>
<dbReference type="EMBL" id="SMFL01000003">
    <property type="protein sequence ID" value="TDE16136.1"/>
    <property type="molecule type" value="Genomic_DNA"/>
</dbReference>
<protein>
    <submittedName>
        <fullName evidence="2">Crp/Fnr family transcriptional regulator</fullName>
    </submittedName>
</protein>
<dbReference type="OrthoDB" id="948610at2"/>
<dbReference type="Pfam" id="PF00027">
    <property type="entry name" value="cNMP_binding"/>
    <property type="match status" value="1"/>
</dbReference>
<dbReference type="Gene3D" id="2.60.120.10">
    <property type="entry name" value="Jelly Rolls"/>
    <property type="match status" value="1"/>
</dbReference>
<dbReference type="InterPro" id="IPR000595">
    <property type="entry name" value="cNMP-bd_dom"/>
</dbReference>